<keyword evidence="2" id="KW-1185">Reference proteome</keyword>
<dbReference type="Pfam" id="PF10842">
    <property type="entry name" value="DUF2642"/>
    <property type="match status" value="1"/>
</dbReference>
<dbReference type="InterPro" id="IPR020139">
    <property type="entry name" value="DUF2642"/>
</dbReference>
<accession>A0A6A8D9R6</accession>
<sequence>MFADAKPDYVVIQDRDYTFYFRINEIIWINSES</sequence>
<comment type="caution">
    <text evidence="1">The sequence shown here is derived from an EMBL/GenBank/DDBJ whole genome shotgun (WGS) entry which is preliminary data.</text>
</comment>
<evidence type="ECO:0000313" key="1">
    <source>
        <dbReference type="EMBL" id="MRH42503.1"/>
    </source>
</evidence>
<name>A0A6A8D9R6_9BACI</name>
<gene>
    <name evidence="1" type="ORF">GH741_07370</name>
</gene>
<dbReference type="Proteomes" id="UP000799092">
    <property type="component" value="Unassembled WGS sequence"/>
</dbReference>
<proteinExistence type="predicted"/>
<evidence type="ECO:0000313" key="2">
    <source>
        <dbReference type="Proteomes" id="UP000799092"/>
    </source>
</evidence>
<dbReference type="AlphaFoldDB" id="A0A6A8D9R6"/>
<protein>
    <submittedName>
        <fullName evidence="1">DUF2642 domain-containing protein</fullName>
    </submittedName>
</protein>
<organism evidence="1 2">
    <name type="scientific">Aquibacillus halophilus</name>
    <dbReference type="NCBI Taxonomy" id="930132"/>
    <lineage>
        <taxon>Bacteria</taxon>
        <taxon>Bacillati</taxon>
        <taxon>Bacillota</taxon>
        <taxon>Bacilli</taxon>
        <taxon>Bacillales</taxon>
        <taxon>Bacillaceae</taxon>
        <taxon>Aquibacillus</taxon>
    </lineage>
</organism>
<reference evidence="1" key="1">
    <citation type="submission" date="2019-11" db="EMBL/GenBank/DDBJ databases">
        <authorList>
            <person name="Li J."/>
        </authorList>
    </citation>
    <scope>NUCLEOTIDE SEQUENCE</scope>
    <source>
        <strain evidence="1">B6B</strain>
    </source>
</reference>
<dbReference type="EMBL" id="WJNG01000005">
    <property type="protein sequence ID" value="MRH42503.1"/>
    <property type="molecule type" value="Genomic_DNA"/>
</dbReference>